<dbReference type="PANTHER" id="PTHR36435:SF1">
    <property type="entry name" value="CAAX AMINO TERMINAL PROTEASE FAMILY PROTEIN"/>
    <property type="match status" value="1"/>
</dbReference>
<dbReference type="Pfam" id="PF02517">
    <property type="entry name" value="Rce1-like"/>
    <property type="match status" value="1"/>
</dbReference>
<dbReference type="EMBL" id="CP013118">
    <property type="protein sequence ID" value="ALO16799.1"/>
    <property type="molecule type" value="Genomic_DNA"/>
</dbReference>
<dbReference type="KEGG" id="blq:L21SP5_03184"/>
<feature type="transmembrane region" description="Helical" evidence="1">
    <location>
        <begin position="180"/>
        <end position="201"/>
    </location>
</feature>
<feature type="domain" description="CAAX prenyl protease 2/Lysostaphin resistance protein A-like" evidence="2">
    <location>
        <begin position="114"/>
        <end position="220"/>
    </location>
</feature>
<dbReference type="InterPro" id="IPR003675">
    <property type="entry name" value="Rce1/LyrA-like_dom"/>
</dbReference>
<keyword evidence="4" id="KW-1185">Reference proteome</keyword>
<feature type="transmembrane region" description="Helical" evidence="1">
    <location>
        <begin position="119"/>
        <end position="144"/>
    </location>
</feature>
<evidence type="ECO:0000313" key="4">
    <source>
        <dbReference type="Proteomes" id="UP000064893"/>
    </source>
</evidence>
<dbReference type="OrthoDB" id="9782250at2"/>
<evidence type="ECO:0000259" key="2">
    <source>
        <dbReference type="Pfam" id="PF02517"/>
    </source>
</evidence>
<dbReference type="RefSeq" id="WP_157754673.1">
    <property type="nucleotide sequence ID" value="NZ_CP013118.1"/>
</dbReference>
<keyword evidence="3" id="KW-0645">Protease</keyword>
<gene>
    <name evidence="3" type="ORF">L21SP5_03184</name>
</gene>
<keyword evidence="1" id="KW-1133">Transmembrane helix</keyword>
<keyword evidence="3" id="KW-0378">Hydrolase</keyword>
<accession>A0A0S2I3D0</accession>
<evidence type="ECO:0000256" key="1">
    <source>
        <dbReference type="SAM" id="Phobius"/>
    </source>
</evidence>
<proteinExistence type="predicted"/>
<protein>
    <submittedName>
        <fullName evidence="3">CAAX amino terminal protease self-immunity</fullName>
    </submittedName>
</protein>
<evidence type="ECO:0000313" key="3">
    <source>
        <dbReference type="EMBL" id="ALO16799.1"/>
    </source>
</evidence>
<dbReference type="InterPro" id="IPR052710">
    <property type="entry name" value="CAAX_protease"/>
</dbReference>
<keyword evidence="1" id="KW-0812">Transmembrane</keyword>
<feature type="transmembrane region" description="Helical" evidence="1">
    <location>
        <begin position="156"/>
        <end position="174"/>
    </location>
</feature>
<dbReference type="STRING" id="1307839.L21SP5_03184"/>
<organism evidence="3 4">
    <name type="scientific">Salinivirga cyanobacteriivorans</name>
    <dbReference type="NCBI Taxonomy" id="1307839"/>
    <lineage>
        <taxon>Bacteria</taxon>
        <taxon>Pseudomonadati</taxon>
        <taxon>Bacteroidota</taxon>
        <taxon>Bacteroidia</taxon>
        <taxon>Bacteroidales</taxon>
        <taxon>Salinivirgaceae</taxon>
        <taxon>Salinivirga</taxon>
    </lineage>
</organism>
<dbReference type="AlphaFoldDB" id="A0A0S2I3D0"/>
<dbReference type="PANTHER" id="PTHR36435">
    <property type="entry name" value="SLR1288 PROTEIN"/>
    <property type="match status" value="1"/>
</dbReference>
<dbReference type="GO" id="GO:0004175">
    <property type="term" value="F:endopeptidase activity"/>
    <property type="evidence" value="ECO:0007669"/>
    <property type="project" value="UniProtKB-ARBA"/>
</dbReference>
<feature type="transmembrane region" description="Helical" evidence="1">
    <location>
        <begin position="76"/>
        <end position="99"/>
    </location>
</feature>
<dbReference type="GO" id="GO:0080120">
    <property type="term" value="P:CAAX-box protein maturation"/>
    <property type="evidence" value="ECO:0007669"/>
    <property type="project" value="UniProtKB-ARBA"/>
</dbReference>
<feature type="transmembrane region" description="Helical" evidence="1">
    <location>
        <begin position="37"/>
        <end position="56"/>
    </location>
</feature>
<sequence length="231" mass="26519">MKKIIALLICMIITLLYPKMGYEIASTFSQQFGITWNYIHHLVQFALALLTILIFLRIRKDKSISDFGFNLKNRKWSLKTVLNFTIGWILITTIFNLIFTFKNHVSFETNGLNIFTSLFFDFIITPISEETLFRGLIFSLLLMFFPGKLRIGKFSVSYSVLLSTLFFSLAHIGIDYQNLTIIYIDFIQLVFTIGLGIFYAIMREKSQSLLGPMIAHGVSDGVIKTVQLIIP</sequence>
<dbReference type="Proteomes" id="UP000064893">
    <property type="component" value="Chromosome"/>
</dbReference>
<keyword evidence="1" id="KW-0472">Membrane</keyword>
<dbReference type="GO" id="GO:0006508">
    <property type="term" value="P:proteolysis"/>
    <property type="evidence" value="ECO:0007669"/>
    <property type="project" value="UniProtKB-KW"/>
</dbReference>
<name>A0A0S2I3D0_9BACT</name>
<reference evidence="3 4" key="1">
    <citation type="submission" date="2015-11" db="EMBL/GenBank/DDBJ databases">
        <title>Description and complete genome sequence of a novel strain predominating in hypersaline microbial mats and representing a new family of the Bacteriodetes phylum.</title>
        <authorList>
            <person name="Spring S."/>
            <person name="Bunk B."/>
            <person name="Sproer C."/>
            <person name="Klenk H.-P."/>
        </authorList>
    </citation>
    <scope>NUCLEOTIDE SEQUENCE [LARGE SCALE GENOMIC DNA]</scope>
    <source>
        <strain evidence="3 4">L21-Spi-D4</strain>
    </source>
</reference>